<feature type="domain" description="C3H1-type" evidence="6">
    <location>
        <begin position="4"/>
        <end position="25"/>
    </location>
</feature>
<feature type="region of interest" description="Disordered" evidence="5">
    <location>
        <begin position="109"/>
        <end position="170"/>
    </location>
</feature>
<organism evidence="7 8">
    <name type="scientific">Caligus rogercresseyi</name>
    <name type="common">Sea louse</name>
    <dbReference type="NCBI Taxonomy" id="217165"/>
    <lineage>
        <taxon>Eukaryota</taxon>
        <taxon>Metazoa</taxon>
        <taxon>Ecdysozoa</taxon>
        <taxon>Arthropoda</taxon>
        <taxon>Crustacea</taxon>
        <taxon>Multicrustacea</taxon>
        <taxon>Hexanauplia</taxon>
        <taxon>Copepoda</taxon>
        <taxon>Siphonostomatoida</taxon>
        <taxon>Caligidae</taxon>
        <taxon>Caligus</taxon>
    </lineage>
</organism>
<dbReference type="InterPro" id="IPR041367">
    <property type="entry name" value="Znf-CCCH_4"/>
</dbReference>
<protein>
    <submittedName>
        <fullName evidence="7">Zinc finger CCCH domaincontaining protein 6like</fullName>
    </submittedName>
</protein>
<evidence type="ECO:0000313" key="8">
    <source>
        <dbReference type="Proteomes" id="UP000595437"/>
    </source>
</evidence>
<evidence type="ECO:0000256" key="5">
    <source>
        <dbReference type="SAM" id="MobiDB-lite"/>
    </source>
</evidence>
<keyword evidence="2 4" id="KW-0863">Zinc-finger</keyword>
<dbReference type="EMBL" id="CP045891">
    <property type="protein sequence ID" value="QQP57661.1"/>
    <property type="molecule type" value="Genomic_DNA"/>
</dbReference>
<dbReference type="InterPro" id="IPR036855">
    <property type="entry name" value="Znf_CCCH_sf"/>
</dbReference>
<name>A0A7T8KKL7_CALRO</name>
<dbReference type="GO" id="GO:0008270">
    <property type="term" value="F:zinc ion binding"/>
    <property type="evidence" value="ECO:0007669"/>
    <property type="project" value="UniProtKB-KW"/>
</dbReference>
<feature type="zinc finger region" description="C3H1-type" evidence="4">
    <location>
        <begin position="35"/>
        <end position="63"/>
    </location>
</feature>
<dbReference type="SMART" id="SM00356">
    <property type="entry name" value="ZnF_C3H1"/>
    <property type="match status" value="2"/>
</dbReference>
<dbReference type="Proteomes" id="UP000595437">
    <property type="component" value="Chromosome 2"/>
</dbReference>
<evidence type="ECO:0000313" key="7">
    <source>
        <dbReference type="EMBL" id="QQP57661.1"/>
    </source>
</evidence>
<gene>
    <name evidence="7" type="ORF">FKW44_002729</name>
</gene>
<evidence type="ECO:0000256" key="4">
    <source>
        <dbReference type="PROSITE-ProRule" id="PRU00723"/>
    </source>
</evidence>
<dbReference type="Pfam" id="PF18044">
    <property type="entry name" value="zf-CCCH_4"/>
    <property type="match status" value="1"/>
</dbReference>
<accession>A0A7T8KKL7</accession>
<evidence type="ECO:0000256" key="1">
    <source>
        <dbReference type="ARBA" id="ARBA00022723"/>
    </source>
</evidence>
<dbReference type="AlphaFoldDB" id="A0A7T8KKL7"/>
<feature type="domain" description="C3H1-type" evidence="6">
    <location>
        <begin position="35"/>
        <end position="63"/>
    </location>
</feature>
<dbReference type="Gene3D" id="3.30.1370.210">
    <property type="match status" value="1"/>
</dbReference>
<dbReference type="InterPro" id="IPR000571">
    <property type="entry name" value="Znf_CCCH"/>
</dbReference>
<dbReference type="SUPFAM" id="SSF90229">
    <property type="entry name" value="CCCH zinc finger"/>
    <property type="match status" value="1"/>
</dbReference>
<feature type="compositionally biased region" description="Polar residues" evidence="5">
    <location>
        <begin position="141"/>
        <end position="159"/>
    </location>
</feature>
<sequence length="230" mass="25850">MDRVCQFYLRGRCNRSNCEFKHVKPSEGGSGSSSIYRKTPCRFFEANGSCRFGDNCRFFHDAASNLRETRSKVSKAIVDSDEDLPLGIESEDEESNVSGFTDCNTIVGKRARKTPGGSDALKEAKSADSSASGTPLARKSSGGNDESLISDSMPKTPSGTPHLKVPSPKNLVVARKSLPKAIEELSNISEEEEEEERIKRMQDLRMIRKRLIPRRELKRRQRRRKRPQSR</sequence>
<evidence type="ECO:0000256" key="2">
    <source>
        <dbReference type="ARBA" id="ARBA00022771"/>
    </source>
</evidence>
<dbReference type="PROSITE" id="PS50103">
    <property type="entry name" value="ZF_C3H1"/>
    <property type="match status" value="2"/>
</dbReference>
<keyword evidence="1 4" id="KW-0479">Metal-binding</keyword>
<feature type="zinc finger region" description="C3H1-type" evidence="4">
    <location>
        <begin position="4"/>
        <end position="25"/>
    </location>
</feature>
<reference evidence="8" key="1">
    <citation type="submission" date="2021-01" db="EMBL/GenBank/DDBJ databases">
        <title>Caligus Genome Assembly.</title>
        <authorList>
            <person name="Gallardo-Escarate C."/>
        </authorList>
    </citation>
    <scope>NUCLEOTIDE SEQUENCE [LARGE SCALE GENOMIC DNA]</scope>
</reference>
<evidence type="ECO:0000259" key="6">
    <source>
        <dbReference type="PROSITE" id="PS50103"/>
    </source>
</evidence>
<evidence type="ECO:0000256" key="3">
    <source>
        <dbReference type="ARBA" id="ARBA00022833"/>
    </source>
</evidence>
<dbReference type="OrthoDB" id="411372at2759"/>
<keyword evidence="3 4" id="KW-0862">Zinc</keyword>
<proteinExistence type="predicted"/>
<keyword evidence="8" id="KW-1185">Reference proteome</keyword>